<reference evidence="5 6" key="1">
    <citation type="submission" date="2019-02" db="EMBL/GenBank/DDBJ databases">
        <title>Genome sequencing of the rare red list fungi Antrodiella citrinella (Flaviporus citrinellus).</title>
        <authorList>
            <person name="Buettner E."/>
            <person name="Kellner H."/>
        </authorList>
    </citation>
    <scope>NUCLEOTIDE SEQUENCE [LARGE SCALE GENOMIC DNA]</scope>
    <source>
        <strain evidence="5 6">DSM 108506</strain>
    </source>
</reference>
<feature type="compositionally biased region" description="Polar residues" evidence="3">
    <location>
        <begin position="372"/>
        <end position="382"/>
    </location>
</feature>
<accession>A0A4S4N5N7</accession>
<dbReference type="Pfam" id="PF08585">
    <property type="entry name" value="RMI1_N_C"/>
    <property type="match status" value="1"/>
</dbReference>
<dbReference type="Gene3D" id="2.40.50.770">
    <property type="entry name" value="RecQ-mediated genome instability protein Rmi1, C-terminal domain"/>
    <property type="match status" value="1"/>
</dbReference>
<dbReference type="GO" id="GO:0000724">
    <property type="term" value="P:double-strand break repair via homologous recombination"/>
    <property type="evidence" value="ECO:0007669"/>
    <property type="project" value="TreeGrafter"/>
</dbReference>
<feature type="compositionally biased region" description="Basic and acidic residues" evidence="3">
    <location>
        <begin position="335"/>
        <end position="349"/>
    </location>
</feature>
<feature type="compositionally biased region" description="Acidic residues" evidence="3">
    <location>
        <begin position="323"/>
        <end position="334"/>
    </location>
</feature>
<feature type="compositionally biased region" description="Basic and acidic residues" evidence="3">
    <location>
        <begin position="233"/>
        <end position="257"/>
    </location>
</feature>
<evidence type="ECO:0000313" key="5">
    <source>
        <dbReference type="EMBL" id="THH33181.1"/>
    </source>
</evidence>
<protein>
    <recommendedName>
        <fullName evidence="2">RecQ-mediated genome instability protein 1</fullName>
    </recommendedName>
</protein>
<dbReference type="GO" id="GO:0016604">
    <property type="term" value="C:nuclear body"/>
    <property type="evidence" value="ECO:0007669"/>
    <property type="project" value="TreeGrafter"/>
</dbReference>
<dbReference type="EMBL" id="SGPM01000009">
    <property type="protein sequence ID" value="THH33181.1"/>
    <property type="molecule type" value="Genomic_DNA"/>
</dbReference>
<feature type="region of interest" description="Disordered" evidence="3">
    <location>
        <begin position="166"/>
        <end position="451"/>
    </location>
</feature>
<sequence>MDEIGHSAFSLLNIAEERAEHAKREARRQAAAESGEAEEEEEEDIKPTYPRSMLRFELSDGTKILHAFEYVRLPDIELGVTPIGYKFLVNKVYVRDHRAFLEPANITPKGGSWSKECVDAQEDDLVRYWKQRMRIAQNDPPAPPPQVHVPPAAAPQAALINPRMPVAPARAPSQPPIPSVRSPLREISEPPEPSHTFHDDDEQQPRRRKVPPRNRSPSPPPPPRPRPTSTRSKYFDADDGDSKDKGKQKQKAGDLARELIFSPHRNAPIIVDDSDDEFDNLDGAEVSQSKGKGKRKESSVTVQVRYDPDPEVPESGDASSEYGFDEEFPDEVMAELDRVEEEHIQEDAIRSQTQTQTQTQLQQSGTTLVGTSRTTATNSQATLVAGRRSQSRGVGGVSHPGATQSRRPPPQDIDFIDIDDDEDEEKENIAVPTRHTRRRIDPDEVIVLSSD</sequence>
<feature type="compositionally biased region" description="Acidic residues" evidence="3">
    <location>
        <begin position="35"/>
        <end position="44"/>
    </location>
</feature>
<dbReference type="InterPro" id="IPR013894">
    <property type="entry name" value="RMI1_OB"/>
</dbReference>
<dbReference type="AlphaFoldDB" id="A0A4S4N5N7"/>
<comment type="caution">
    <text evidence="5">The sequence shown here is derived from an EMBL/GenBank/DDBJ whole genome shotgun (WGS) entry which is preliminary data.</text>
</comment>
<dbReference type="GO" id="GO:0000712">
    <property type="term" value="P:resolution of meiotic recombination intermediates"/>
    <property type="evidence" value="ECO:0007669"/>
    <property type="project" value="TreeGrafter"/>
</dbReference>
<name>A0A4S4N5N7_9APHY</name>
<organism evidence="5 6">
    <name type="scientific">Antrodiella citrinella</name>
    <dbReference type="NCBI Taxonomy" id="2447956"/>
    <lineage>
        <taxon>Eukaryota</taxon>
        <taxon>Fungi</taxon>
        <taxon>Dikarya</taxon>
        <taxon>Basidiomycota</taxon>
        <taxon>Agaricomycotina</taxon>
        <taxon>Agaricomycetes</taxon>
        <taxon>Polyporales</taxon>
        <taxon>Steccherinaceae</taxon>
        <taxon>Antrodiella</taxon>
    </lineage>
</organism>
<gene>
    <name evidence="5" type="ORF">EUX98_g962</name>
</gene>
<evidence type="ECO:0000256" key="3">
    <source>
        <dbReference type="SAM" id="MobiDB-lite"/>
    </source>
</evidence>
<evidence type="ECO:0000256" key="2">
    <source>
        <dbReference type="ARBA" id="ARBA00018987"/>
    </source>
</evidence>
<comment type="similarity">
    <text evidence="1">Belongs to the RMI1 family.</text>
</comment>
<keyword evidence="6" id="KW-1185">Reference proteome</keyword>
<dbReference type="PANTHER" id="PTHR14790:SF15">
    <property type="entry name" value="RECQ-MEDIATED GENOME INSTABILITY PROTEIN 1"/>
    <property type="match status" value="1"/>
</dbReference>
<dbReference type="InterPro" id="IPR042470">
    <property type="entry name" value="RMI1_N_C_sf"/>
</dbReference>
<feature type="compositionally biased region" description="Acidic residues" evidence="3">
    <location>
        <begin position="272"/>
        <end position="282"/>
    </location>
</feature>
<evidence type="ECO:0000259" key="4">
    <source>
        <dbReference type="Pfam" id="PF08585"/>
    </source>
</evidence>
<dbReference type="Proteomes" id="UP000308730">
    <property type="component" value="Unassembled WGS sequence"/>
</dbReference>
<feature type="compositionally biased region" description="Low complexity" evidence="3">
    <location>
        <begin position="351"/>
        <end position="371"/>
    </location>
</feature>
<proteinExistence type="inferred from homology"/>
<feature type="compositionally biased region" description="Acidic residues" evidence="3">
    <location>
        <begin position="414"/>
        <end position="426"/>
    </location>
</feature>
<dbReference type="PANTHER" id="PTHR14790">
    <property type="entry name" value="RECQ-MEDIATED GENOME INSTABILITY PROTEIN 1 RMI1"/>
    <property type="match status" value="1"/>
</dbReference>
<dbReference type="GO" id="GO:0031422">
    <property type="term" value="C:RecQ family helicase-topoisomerase III complex"/>
    <property type="evidence" value="ECO:0007669"/>
    <property type="project" value="TreeGrafter"/>
</dbReference>
<evidence type="ECO:0000313" key="6">
    <source>
        <dbReference type="Proteomes" id="UP000308730"/>
    </source>
</evidence>
<evidence type="ECO:0000256" key="1">
    <source>
        <dbReference type="ARBA" id="ARBA00006395"/>
    </source>
</evidence>
<feature type="region of interest" description="Disordered" evidence="3">
    <location>
        <begin position="22"/>
        <end position="48"/>
    </location>
</feature>
<feature type="compositionally biased region" description="Pro residues" evidence="3">
    <location>
        <begin position="217"/>
        <end position="226"/>
    </location>
</feature>
<dbReference type="OrthoDB" id="341511at2759"/>
<feature type="domain" description="RecQ mediated genome instability protein 1 OB-fold" evidence="4">
    <location>
        <begin position="1"/>
        <end position="112"/>
    </location>
</feature>